<evidence type="ECO:0000256" key="3">
    <source>
        <dbReference type="ARBA" id="ARBA00023034"/>
    </source>
</evidence>
<dbReference type="HOGENOM" id="CLU_1912099_0_0_1"/>
<organism evidence="7">
    <name type="scientific">Selaginella moellendorffii</name>
    <name type="common">Spikemoss</name>
    <dbReference type="NCBI Taxonomy" id="88036"/>
    <lineage>
        <taxon>Eukaryota</taxon>
        <taxon>Viridiplantae</taxon>
        <taxon>Streptophyta</taxon>
        <taxon>Embryophyta</taxon>
        <taxon>Tracheophyta</taxon>
        <taxon>Lycopodiopsida</taxon>
        <taxon>Selaginellales</taxon>
        <taxon>Selaginellaceae</taxon>
        <taxon>Selaginella</taxon>
    </lineage>
</organism>
<dbReference type="InterPro" id="IPR002014">
    <property type="entry name" value="VHS_dom"/>
</dbReference>
<evidence type="ECO:0000256" key="4">
    <source>
        <dbReference type="ARBA" id="ARBA00023329"/>
    </source>
</evidence>
<evidence type="ECO:0000259" key="5">
    <source>
        <dbReference type="SMART" id="SM00288"/>
    </source>
</evidence>
<dbReference type="GO" id="GO:0005794">
    <property type="term" value="C:Golgi apparatus"/>
    <property type="evidence" value="ECO:0007669"/>
    <property type="project" value="UniProtKB-SubCell"/>
</dbReference>
<dbReference type="PANTHER" id="PTHR21514:SF0">
    <property type="entry name" value="AP-4 COMPLEX ACCESSORY SUBUNIT TEPSIN"/>
    <property type="match status" value="1"/>
</dbReference>
<dbReference type="InterPro" id="IPR035802">
    <property type="entry name" value="ENTH/VHS_tepsin"/>
</dbReference>
<dbReference type="Pfam" id="PF01417">
    <property type="entry name" value="ENTH"/>
    <property type="match status" value="1"/>
</dbReference>
<dbReference type="InParanoid" id="D8SEJ6"/>
<protein>
    <recommendedName>
        <fullName evidence="5">VHS domain-containing protein</fullName>
    </recommendedName>
</protein>
<keyword evidence="4" id="KW-0968">Cytoplasmic vesicle</keyword>
<dbReference type="AlphaFoldDB" id="D8SEJ6"/>
<gene>
    <name evidence="6" type="ORF">SELMODRAFT_114993</name>
</gene>
<dbReference type="SMART" id="SM00288">
    <property type="entry name" value="VHS"/>
    <property type="match status" value="1"/>
</dbReference>
<evidence type="ECO:0000256" key="1">
    <source>
        <dbReference type="ARBA" id="ARBA00004132"/>
    </source>
</evidence>
<accession>D8SEJ6</accession>
<dbReference type="GO" id="GO:0030136">
    <property type="term" value="C:clathrin-coated vesicle"/>
    <property type="evidence" value="ECO:0007669"/>
    <property type="project" value="UniProtKB-SubCell"/>
</dbReference>
<evidence type="ECO:0000313" key="7">
    <source>
        <dbReference type="Proteomes" id="UP000001514"/>
    </source>
</evidence>
<name>D8SEJ6_SELML</name>
<dbReference type="InterPro" id="IPR039273">
    <property type="entry name" value="TEPSIN"/>
</dbReference>
<evidence type="ECO:0000313" key="6">
    <source>
        <dbReference type="EMBL" id="EFJ17215.1"/>
    </source>
</evidence>
<reference evidence="6 7" key="1">
    <citation type="journal article" date="2011" name="Science">
        <title>The Selaginella genome identifies genetic changes associated with the evolution of vascular plants.</title>
        <authorList>
            <person name="Banks J.A."/>
            <person name="Nishiyama T."/>
            <person name="Hasebe M."/>
            <person name="Bowman J.L."/>
            <person name="Gribskov M."/>
            <person name="dePamphilis C."/>
            <person name="Albert V.A."/>
            <person name="Aono N."/>
            <person name="Aoyama T."/>
            <person name="Ambrose B.A."/>
            <person name="Ashton N.W."/>
            <person name="Axtell M.J."/>
            <person name="Barker E."/>
            <person name="Barker M.S."/>
            <person name="Bennetzen J.L."/>
            <person name="Bonawitz N.D."/>
            <person name="Chapple C."/>
            <person name="Cheng C."/>
            <person name="Correa L.G."/>
            <person name="Dacre M."/>
            <person name="DeBarry J."/>
            <person name="Dreyer I."/>
            <person name="Elias M."/>
            <person name="Engstrom E.M."/>
            <person name="Estelle M."/>
            <person name="Feng L."/>
            <person name="Finet C."/>
            <person name="Floyd S.K."/>
            <person name="Frommer W.B."/>
            <person name="Fujita T."/>
            <person name="Gramzow L."/>
            <person name="Gutensohn M."/>
            <person name="Harholt J."/>
            <person name="Hattori M."/>
            <person name="Heyl A."/>
            <person name="Hirai T."/>
            <person name="Hiwatashi Y."/>
            <person name="Ishikawa M."/>
            <person name="Iwata M."/>
            <person name="Karol K.G."/>
            <person name="Koehler B."/>
            <person name="Kolukisaoglu U."/>
            <person name="Kubo M."/>
            <person name="Kurata T."/>
            <person name="Lalonde S."/>
            <person name="Li K."/>
            <person name="Li Y."/>
            <person name="Litt A."/>
            <person name="Lyons E."/>
            <person name="Manning G."/>
            <person name="Maruyama T."/>
            <person name="Michael T.P."/>
            <person name="Mikami K."/>
            <person name="Miyazaki S."/>
            <person name="Morinaga S."/>
            <person name="Murata T."/>
            <person name="Mueller-Roeber B."/>
            <person name="Nelson D.R."/>
            <person name="Obara M."/>
            <person name="Oguri Y."/>
            <person name="Olmstead R.G."/>
            <person name="Onodera N."/>
            <person name="Petersen B.L."/>
            <person name="Pils B."/>
            <person name="Prigge M."/>
            <person name="Rensing S.A."/>
            <person name="Riano-Pachon D.M."/>
            <person name="Roberts A.W."/>
            <person name="Sato Y."/>
            <person name="Scheller H.V."/>
            <person name="Schulz B."/>
            <person name="Schulz C."/>
            <person name="Shakirov E.V."/>
            <person name="Shibagaki N."/>
            <person name="Shinohara N."/>
            <person name="Shippen D.E."/>
            <person name="Soerensen I."/>
            <person name="Sotooka R."/>
            <person name="Sugimoto N."/>
            <person name="Sugita M."/>
            <person name="Sumikawa N."/>
            <person name="Tanurdzic M."/>
            <person name="Theissen G."/>
            <person name="Ulvskov P."/>
            <person name="Wakazuki S."/>
            <person name="Weng J.K."/>
            <person name="Willats W.W."/>
            <person name="Wipf D."/>
            <person name="Wolf P.G."/>
            <person name="Yang L."/>
            <person name="Zimmer A.D."/>
            <person name="Zhu Q."/>
            <person name="Mitros T."/>
            <person name="Hellsten U."/>
            <person name="Loque D."/>
            <person name="Otillar R."/>
            <person name="Salamov A."/>
            <person name="Schmutz J."/>
            <person name="Shapiro H."/>
            <person name="Lindquist E."/>
            <person name="Lucas S."/>
            <person name="Rokhsar D."/>
            <person name="Grigoriev I.V."/>
        </authorList>
    </citation>
    <scope>NUCLEOTIDE SEQUENCE [LARGE SCALE GENOMIC DNA]</scope>
</reference>
<dbReference type="eggNOG" id="ENOG502QV38">
    <property type="taxonomic scope" value="Eukaryota"/>
</dbReference>
<dbReference type="Proteomes" id="UP000001514">
    <property type="component" value="Unassembled WGS sequence"/>
</dbReference>
<dbReference type="GO" id="GO:0043130">
    <property type="term" value="F:ubiquitin binding"/>
    <property type="evidence" value="ECO:0007669"/>
    <property type="project" value="InterPro"/>
</dbReference>
<dbReference type="InterPro" id="IPR013809">
    <property type="entry name" value="ENTH"/>
</dbReference>
<comment type="subcellular location">
    <subcellularLocation>
        <location evidence="1">Cytoplasmic vesicle</location>
        <location evidence="1">Clathrin-coated vesicle</location>
    </subcellularLocation>
    <subcellularLocation>
        <location evidence="2">Golgi apparatus</location>
        <location evidence="2">trans-Golgi network</location>
    </subcellularLocation>
</comment>
<dbReference type="PANTHER" id="PTHR21514">
    <property type="entry name" value="AP-4 COMPLEX ACCESSORY SUBUNIT TEPSIN"/>
    <property type="match status" value="1"/>
</dbReference>
<evidence type="ECO:0000256" key="2">
    <source>
        <dbReference type="ARBA" id="ARBA00004601"/>
    </source>
</evidence>
<proteinExistence type="predicted"/>
<dbReference type="Gramene" id="EFJ17215">
    <property type="protein sequence ID" value="EFJ17215"/>
    <property type="gene ID" value="SELMODRAFT_114993"/>
</dbReference>
<dbReference type="InterPro" id="IPR008942">
    <property type="entry name" value="ENTH_VHS"/>
</dbReference>
<feature type="non-terminal residue" evidence="6">
    <location>
        <position position="133"/>
    </location>
</feature>
<dbReference type="OMA" id="RGDAPHE"/>
<dbReference type="EMBL" id="GL377615">
    <property type="protein sequence ID" value="EFJ17215.1"/>
    <property type="molecule type" value="Genomic_DNA"/>
</dbReference>
<dbReference type="STRING" id="88036.D8SEJ6"/>
<dbReference type="KEGG" id="smo:SELMODRAFT_114993"/>
<dbReference type="GO" id="GO:0035091">
    <property type="term" value="F:phosphatidylinositol binding"/>
    <property type="evidence" value="ECO:0007669"/>
    <property type="project" value="InterPro"/>
</dbReference>
<dbReference type="CDD" id="cd03572">
    <property type="entry name" value="ENTH_like_Tepsin"/>
    <property type="match status" value="1"/>
</dbReference>
<sequence>MESSRRAVEAYRRTRLIDGVTTDDDKVAPVYKLDEISSVLRSAPHDVVHEMVEYVFKRLEHKSPLVKQKTLRFIKFEVGKSGIEFKREIQRQSAAIRQLFHYQGQPDSLRGDSLNKAVRETAREAITAMFASD</sequence>
<feature type="domain" description="VHS" evidence="5">
    <location>
        <begin position="13"/>
        <end position="133"/>
    </location>
</feature>
<dbReference type="Gene3D" id="1.25.40.90">
    <property type="match status" value="1"/>
</dbReference>
<dbReference type="OrthoDB" id="118154at2759"/>
<keyword evidence="7" id="KW-1185">Reference proteome</keyword>
<keyword evidence="3" id="KW-0333">Golgi apparatus</keyword>